<dbReference type="InterPro" id="IPR046893">
    <property type="entry name" value="MSSS"/>
</dbReference>
<dbReference type="EMBL" id="JBHUMA010000006">
    <property type="protein sequence ID" value="MFD2599389.1"/>
    <property type="molecule type" value="Genomic_DNA"/>
</dbReference>
<reference evidence="11" key="1">
    <citation type="journal article" date="2019" name="Int. J. Syst. Evol. Microbiol.">
        <title>The Global Catalogue of Microorganisms (GCM) 10K type strain sequencing project: providing services to taxonomists for standard genome sequencing and annotation.</title>
        <authorList>
            <consortium name="The Broad Institute Genomics Platform"/>
            <consortium name="The Broad Institute Genome Sequencing Center for Infectious Disease"/>
            <person name="Wu L."/>
            <person name="Ma J."/>
        </authorList>
    </citation>
    <scope>NUCLEOTIDE SEQUENCE [LARGE SCALE GENOMIC DNA]</scope>
    <source>
        <strain evidence="11">KCTC 42248</strain>
    </source>
</reference>
<evidence type="ECO:0000256" key="8">
    <source>
        <dbReference type="SAM" id="Coils"/>
    </source>
</evidence>
<dbReference type="SMART" id="SM00533">
    <property type="entry name" value="MUTSd"/>
    <property type="match status" value="1"/>
</dbReference>
<protein>
    <recommendedName>
        <fullName evidence="7">Endonuclease MutS2</fullName>
        <ecNumber evidence="7">3.1.-.-</ecNumber>
    </recommendedName>
    <alternativeName>
        <fullName evidence="7">Ribosome-associated protein quality control-upstream factor</fullName>
        <shortName evidence="7">RQC-upstream factor</shortName>
        <shortName evidence="7">RqcU</shortName>
        <ecNumber evidence="7">3.6.4.-</ecNumber>
    </alternativeName>
</protein>
<dbReference type="PANTHER" id="PTHR48466">
    <property type="entry name" value="OS10G0509000 PROTEIN-RELATED"/>
    <property type="match status" value="1"/>
</dbReference>
<dbReference type="SUPFAM" id="SSF160443">
    <property type="entry name" value="SMR domain-like"/>
    <property type="match status" value="1"/>
</dbReference>
<proteinExistence type="inferred from homology"/>
<feature type="coiled-coil region" evidence="8">
    <location>
        <begin position="519"/>
        <end position="553"/>
    </location>
</feature>
<name>A0ABW5NKL4_9SPHI</name>
<dbReference type="Pfam" id="PF01713">
    <property type="entry name" value="Smr"/>
    <property type="match status" value="1"/>
</dbReference>
<dbReference type="Gene3D" id="3.40.50.300">
    <property type="entry name" value="P-loop containing nucleotide triphosphate hydrolases"/>
    <property type="match status" value="1"/>
</dbReference>
<keyword evidence="5 7" id="KW-0694">RNA-binding</keyword>
<dbReference type="Gene3D" id="3.30.1370.110">
    <property type="match status" value="1"/>
</dbReference>
<dbReference type="InterPro" id="IPR036187">
    <property type="entry name" value="DNA_mismatch_repair_MutS_sf"/>
</dbReference>
<dbReference type="SUPFAM" id="SSF48334">
    <property type="entry name" value="DNA repair protein MutS, domain III"/>
    <property type="match status" value="1"/>
</dbReference>
<dbReference type="InterPro" id="IPR045076">
    <property type="entry name" value="MutS"/>
</dbReference>
<keyword evidence="7 10" id="KW-0255">Endonuclease</keyword>
<comment type="function">
    <text evidence="7">Acts as a ribosome collision sensor, splitting the ribosome into its 2 subunits. Detects stalled/collided 70S ribosomes which it binds and splits by an ATP-hydrolysis driven conformational change. Acts upstream of the ribosome quality control system (RQC), a ribosome-associated complex that mediates the extraction of incompletely synthesized nascent chains from stalled ribosomes and their subsequent degradation. Probably generates substrates for RQC.</text>
</comment>
<dbReference type="SMART" id="SM00463">
    <property type="entry name" value="SMR"/>
    <property type="match status" value="1"/>
</dbReference>
<evidence type="ECO:0000256" key="4">
    <source>
        <dbReference type="ARBA" id="ARBA00022840"/>
    </source>
</evidence>
<evidence type="ECO:0000259" key="9">
    <source>
        <dbReference type="PROSITE" id="PS50828"/>
    </source>
</evidence>
<dbReference type="InterPro" id="IPR036063">
    <property type="entry name" value="Smr_dom_sf"/>
</dbReference>
<feature type="domain" description="Smr" evidence="9">
    <location>
        <begin position="720"/>
        <end position="795"/>
    </location>
</feature>
<comment type="subunit">
    <text evidence="7">Homodimer. Binds to stalled ribosomes, contacting rRNA.</text>
</comment>
<dbReference type="NCBIfam" id="TIGR01069">
    <property type="entry name" value="mutS2"/>
    <property type="match status" value="1"/>
</dbReference>
<organism evidence="10 11">
    <name type="scientific">Sphingobacterium corticis</name>
    <dbReference type="NCBI Taxonomy" id="1812823"/>
    <lineage>
        <taxon>Bacteria</taxon>
        <taxon>Pseudomonadati</taxon>
        <taxon>Bacteroidota</taxon>
        <taxon>Sphingobacteriia</taxon>
        <taxon>Sphingobacteriales</taxon>
        <taxon>Sphingobacteriaceae</taxon>
        <taxon>Sphingobacterium</taxon>
    </lineage>
</organism>
<accession>A0ABW5NKL4</accession>
<feature type="coiled-coil region" evidence="8">
    <location>
        <begin position="580"/>
        <end position="607"/>
    </location>
</feature>
<dbReference type="Proteomes" id="UP001597393">
    <property type="component" value="Unassembled WGS sequence"/>
</dbReference>
<evidence type="ECO:0000256" key="6">
    <source>
        <dbReference type="ARBA" id="ARBA00023125"/>
    </source>
</evidence>
<dbReference type="InterPro" id="IPR002625">
    <property type="entry name" value="Smr_dom"/>
</dbReference>
<dbReference type="InterPro" id="IPR007696">
    <property type="entry name" value="DNA_mismatch_repair_MutS_core"/>
</dbReference>
<dbReference type="InterPro" id="IPR005747">
    <property type="entry name" value="MutS2"/>
</dbReference>
<keyword evidence="2 7" id="KW-0547">Nucleotide-binding</keyword>
<evidence type="ECO:0000313" key="11">
    <source>
        <dbReference type="Proteomes" id="UP001597393"/>
    </source>
</evidence>
<dbReference type="InterPro" id="IPR000432">
    <property type="entry name" value="DNA_mismatch_repair_MutS_C"/>
</dbReference>
<dbReference type="EC" id="3.6.4.-" evidence="7"/>
<dbReference type="GO" id="GO:0004519">
    <property type="term" value="F:endonuclease activity"/>
    <property type="evidence" value="ECO:0007669"/>
    <property type="project" value="UniProtKB-KW"/>
</dbReference>
<comment type="caution">
    <text evidence="10">The sequence shown here is derived from an EMBL/GenBank/DDBJ whole genome shotgun (WGS) entry which is preliminary data.</text>
</comment>
<dbReference type="SUPFAM" id="SSF52540">
    <property type="entry name" value="P-loop containing nucleoside triphosphate hydrolases"/>
    <property type="match status" value="1"/>
</dbReference>
<gene>
    <name evidence="7" type="primary">mutS2</name>
    <name evidence="7" type="synonym">rqcU</name>
    <name evidence="10" type="ORF">ACFSQ3_10535</name>
</gene>
<comment type="function">
    <text evidence="7">Endonuclease that is involved in the suppression of homologous recombination and thus may have a key role in the control of bacterial genetic diversity.</text>
</comment>
<dbReference type="EC" id="3.1.-.-" evidence="7"/>
<dbReference type="InterPro" id="IPR027417">
    <property type="entry name" value="P-loop_NTPase"/>
</dbReference>
<dbReference type="HAMAP" id="MF_00092">
    <property type="entry name" value="MutS2"/>
    <property type="match status" value="1"/>
</dbReference>
<dbReference type="Pfam" id="PF20297">
    <property type="entry name" value="MSSS"/>
    <property type="match status" value="1"/>
</dbReference>
<evidence type="ECO:0000256" key="1">
    <source>
        <dbReference type="ARBA" id="ARBA00022730"/>
    </source>
</evidence>
<evidence type="ECO:0000256" key="5">
    <source>
        <dbReference type="ARBA" id="ARBA00022884"/>
    </source>
</evidence>
<keyword evidence="6 7" id="KW-0238">DNA-binding</keyword>
<comment type="similarity">
    <text evidence="7">Belongs to the DNA mismatch repair MutS family. MutS2 subfamily.</text>
</comment>
<keyword evidence="1 7" id="KW-0699">rRNA-binding</keyword>
<feature type="binding site" evidence="7">
    <location>
        <begin position="342"/>
        <end position="349"/>
    </location>
    <ligand>
        <name>ATP</name>
        <dbReference type="ChEBI" id="CHEBI:30616"/>
    </ligand>
</feature>
<dbReference type="PIRSF" id="PIRSF005814">
    <property type="entry name" value="MutS_YshD"/>
    <property type="match status" value="1"/>
</dbReference>
<dbReference type="SMART" id="SM00534">
    <property type="entry name" value="MUTSac"/>
    <property type="match status" value="1"/>
</dbReference>
<evidence type="ECO:0000256" key="2">
    <source>
        <dbReference type="ARBA" id="ARBA00022741"/>
    </source>
</evidence>
<dbReference type="RefSeq" id="WP_380869515.1">
    <property type="nucleotide sequence ID" value="NZ_JBHUMA010000006.1"/>
</dbReference>
<dbReference type="PROSITE" id="PS50828">
    <property type="entry name" value="SMR"/>
    <property type="match status" value="1"/>
</dbReference>
<keyword evidence="4 7" id="KW-0067">ATP-binding</keyword>
<keyword evidence="3 7" id="KW-0378">Hydrolase</keyword>
<dbReference type="PANTHER" id="PTHR48466:SF2">
    <property type="entry name" value="OS10G0509000 PROTEIN"/>
    <property type="match status" value="1"/>
</dbReference>
<evidence type="ECO:0000313" key="10">
    <source>
        <dbReference type="EMBL" id="MFD2599389.1"/>
    </source>
</evidence>
<sequence length="795" mass="89719">MIYPNNAAEKLGFLEIKALVRQKCLSEPARELVDKIQPQTNAEQVEKFLHQAHEFKTLLTADDPLPVDHMYPIRPLVEKARVEGTFLLEEEFHRVLLSLRTVFALIRYFNERTGKYPYLDMLLEHLPIENSIIRNIERIIDDRGKMKENASRLLLDLNQQIQKSEMEARKRLESVFKAAQNNGWTADGNLTIRDGRLCIPILAENKRKLKGLIHDESATGQTAYIEPEDVFHLNNKVRDLEFERRREVVRILTELTTLLRPHIPLLLSYHGLLTKLDFVRAKALFAIDLDATLPEIGKTCETNLVNARHPLLYLSAKAEGTGGVIPLNIKLDETDRVILVSGPNAGGKSVCMKTVGLLQLMFQAGLLIPAEPNSKMGIFRQVFADIGDDQSIESDLSTYSAHLSKMKHFTTFANAKTLVLIDEFGTGTDPQFGGPIAEAVLEVLNSKQVRGIITTHYSNLKAFAGKTDGLENASMLFDNAAMKPLYVLQIGKPGSSYALEIAQNIGLPKEVVRLAKEKIGEHQQNVDALLINLERDKKEIHDTKAAINKREKELLIKQREYEELRSYIDDNRKELLYQAKAEAKQILKDANKLVENTIAEIKSVQADKEKTKAIRSNLHQAIDKHTQAKPLVKKIVADNKDVDVDQTLQVGDWVRLKDSGTEAQIMEIAKNKNLILALGDLRTVVKPNKVEKLQGKEKKKAAKRFNSVSTGDAADFSPELDVRGMRTEDALHQLELVLDRAVMIGYPSLKILHGKGDGILRRFVREYLRKYSHISHFEDEHADRGGDGVTYAYIK</sequence>
<keyword evidence="7" id="KW-0540">Nuclease</keyword>
<evidence type="ECO:0000256" key="7">
    <source>
        <dbReference type="HAMAP-Rule" id="MF_00092"/>
    </source>
</evidence>
<dbReference type="Pfam" id="PF00488">
    <property type="entry name" value="MutS_V"/>
    <property type="match status" value="1"/>
</dbReference>
<evidence type="ECO:0000256" key="3">
    <source>
        <dbReference type="ARBA" id="ARBA00022801"/>
    </source>
</evidence>
<keyword evidence="8" id="KW-0175">Coiled coil</keyword>
<keyword evidence="11" id="KW-1185">Reference proteome</keyword>